<proteinExistence type="predicted"/>
<comment type="caution">
    <text evidence="2">The sequence shown here is derived from an EMBL/GenBank/DDBJ whole genome shotgun (WGS) entry which is preliminary data.</text>
</comment>
<keyword evidence="3" id="KW-1185">Reference proteome</keyword>
<accession>A0ABR1L971</accession>
<organism evidence="2 3">
    <name type="scientific">Phyllosticta citricarpa</name>
    <dbReference type="NCBI Taxonomy" id="55181"/>
    <lineage>
        <taxon>Eukaryota</taxon>
        <taxon>Fungi</taxon>
        <taxon>Dikarya</taxon>
        <taxon>Ascomycota</taxon>
        <taxon>Pezizomycotina</taxon>
        <taxon>Dothideomycetes</taxon>
        <taxon>Dothideomycetes incertae sedis</taxon>
        <taxon>Botryosphaeriales</taxon>
        <taxon>Phyllostictaceae</taxon>
        <taxon>Phyllosticta</taxon>
    </lineage>
</organism>
<name>A0ABR1L971_9PEZI</name>
<protein>
    <submittedName>
        <fullName evidence="2">Uncharacterized protein</fullName>
    </submittedName>
</protein>
<evidence type="ECO:0000313" key="3">
    <source>
        <dbReference type="Proteomes" id="UP001365128"/>
    </source>
</evidence>
<feature type="region of interest" description="Disordered" evidence="1">
    <location>
        <begin position="135"/>
        <end position="159"/>
    </location>
</feature>
<dbReference type="Proteomes" id="UP001365128">
    <property type="component" value="Unassembled WGS sequence"/>
</dbReference>
<evidence type="ECO:0000256" key="1">
    <source>
        <dbReference type="SAM" id="MobiDB-lite"/>
    </source>
</evidence>
<gene>
    <name evidence="2" type="ORF">IWX46DRAFT_615039</name>
</gene>
<evidence type="ECO:0000313" key="2">
    <source>
        <dbReference type="EMBL" id="KAK7531791.1"/>
    </source>
</evidence>
<dbReference type="EMBL" id="JBBPDW010000054">
    <property type="protein sequence ID" value="KAK7531791.1"/>
    <property type="molecule type" value="Genomic_DNA"/>
</dbReference>
<feature type="compositionally biased region" description="Basic and acidic residues" evidence="1">
    <location>
        <begin position="144"/>
        <end position="159"/>
    </location>
</feature>
<sequence>MTPPSFHPSFPSIESAPLFLVLFSHSIHPSIPIPTTIHTRQLQQSRRLVMMMTQNHAFPSRPYVGHLVFALPACPQQATALGQATPPPLRLPNPSWLHLPPPLSHFKSPLPITRSKLQLPETLPPATTWPRSLVTPFTQHAYSRNRESRKKDDQATQTA</sequence>
<reference evidence="2 3" key="1">
    <citation type="submission" date="2024-04" db="EMBL/GenBank/DDBJ databases">
        <title>Phyllosticta paracitricarpa is synonymous to the EU quarantine fungus P. citricarpa based on phylogenomic analyses.</title>
        <authorList>
            <consortium name="Lawrence Berkeley National Laboratory"/>
            <person name="Van Ingen-Buijs V.A."/>
            <person name="Van Westerhoven A.C."/>
            <person name="Haridas S."/>
            <person name="Skiadas P."/>
            <person name="Martin F."/>
            <person name="Groenewald J.Z."/>
            <person name="Crous P.W."/>
            <person name="Seidl M.F."/>
        </authorList>
    </citation>
    <scope>NUCLEOTIDE SEQUENCE [LARGE SCALE GENOMIC DNA]</scope>
    <source>
        <strain evidence="2 3">CBS 122670</strain>
    </source>
</reference>